<proteinExistence type="predicted"/>
<dbReference type="OrthoDB" id="7688432at2"/>
<evidence type="ECO:0000313" key="2">
    <source>
        <dbReference type="Proteomes" id="UP000183812"/>
    </source>
</evidence>
<evidence type="ECO:0000313" key="1">
    <source>
        <dbReference type="EMBL" id="SDF39641.1"/>
    </source>
</evidence>
<dbReference type="AlphaFoldDB" id="A0A0Q1A3K4"/>
<accession>A0A0Q1A3K4</accession>
<dbReference type="EMBL" id="FNAY01000010">
    <property type="protein sequence ID" value="SDF39641.1"/>
    <property type="molecule type" value="Genomic_DNA"/>
</dbReference>
<evidence type="ECO:0008006" key="3">
    <source>
        <dbReference type="Google" id="ProtNLM"/>
    </source>
</evidence>
<dbReference type="Proteomes" id="UP000183812">
    <property type="component" value="Unassembled WGS sequence"/>
</dbReference>
<protein>
    <recommendedName>
        <fullName evidence="3">Lipoprotein</fullName>
    </recommendedName>
</protein>
<reference evidence="1 2" key="1">
    <citation type="submission" date="2016-10" db="EMBL/GenBank/DDBJ databases">
        <authorList>
            <person name="de Groot N.N."/>
        </authorList>
    </citation>
    <scope>NUCLEOTIDE SEQUENCE [LARGE SCALE GENOMIC DNA]</scope>
    <source>
        <strain evidence="2">DSM 938 / 37b4</strain>
    </source>
</reference>
<gene>
    <name evidence="1" type="ORF">SAMN04244550_02180</name>
</gene>
<dbReference type="PROSITE" id="PS51257">
    <property type="entry name" value="PROKAR_LIPOPROTEIN"/>
    <property type="match status" value="1"/>
</dbReference>
<dbReference type="RefSeq" id="WP_055209796.1">
    <property type="nucleotide sequence ID" value="NZ_CP061202.1"/>
</dbReference>
<organism evidence="1 2">
    <name type="scientific">Rhodobacter capsulatus</name>
    <name type="common">Rhodopseudomonas capsulata</name>
    <dbReference type="NCBI Taxonomy" id="1061"/>
    <lineage>
        <taxon>Bacteria</taxon>
        <taxon>Pseudomonadati</taxon>
        <taxon>Pseudomonadota</taxon>
        <taxon>Alphaproteobacteria</taxon>
        <taxon>Rhodobacterales</taxon>
        <taxon>Rhodobacter group</taxon>
        <taxon>Rhodobacter</taxon>
    </lineage>
</organism>
<name>A0A0Q1A3K4_RHOCA</name>
<sequence length="151" mass="16736">MGLKSSLTPIIAGWVWISGCEYGINQVWLKSQWEEYYSTLGMAYPDDMMKWAAWCLVFALAMRMLVSRFNVLAAGILSWVFVVGLSLLALWNYAPMPMEMFQLYGPASFAETLSAALVISMVVGIADAIKRSQIRAKEKAKAKLKAKAVAA</sequence>